<dbReference type="KEGG" id="nmk:CHR53_26125"/>
<dbReference type="PANTHER" id="PTHR11014">
    <property type="entry name" value="PEPTIDASE M20 FAMILY MEMBER"/>
    <property type="match status" value="1"/>
</dbReference>
<keyword evidence="8" id="KW-1185">Reference proteome</keyword>
<dbReference type="GO" id="GO:0050118">
    <property type="term" value="F:N-acetyldiaminopimelate deacetylase activity"/>
    <property type="evidence" value="ECO:0007669"/>
    <property type="project" value="UniProtKB-ARBA"/>
</dbReference>
<dbReference type="GO" id="GO:0046872">
    <property type="term" value="F:metal ion binding"/>
    <property type="evidence" value="ECO:0007669"/>
    <property type="project" value="UniProtKB-KW"/>
</dbReference>
<dbReference type="Proteomes" id="UP000282892">
    <property type="component" value="Chromosome"/>
</dbReference>
<evidence type="ECO:0000259" key="6">
    <source>
        <dbReference type="Pfam" id="PF07687"/>
    </source>
</evidence>
<dbReference type="InterPro" id="IPR017439">
    <property type="entry name" value="Amidohydrolase"/>
</dbReference>
<dbReference type="FunFam" id="3.30.70.360:FF:000001">
    <property type="entry name" value="N-acetyldiaminopimelate deacetylase"/>
    <property type="match status" value="1"/>
</dbReference>
<dbReference type="AlphaFoldDB" id="A0A3Q9QXU1"/>
<evidence type="ECO:0000256" key="4">
    <source>
        <dbReference type="ARBA" id="ARBA00052737"/>
    </source>
</evidence>
<protein>
    <submittedName>
        <fullName evidence="7">Peptidase M20</fullName>
    </submittedName>
</protein>
<dbReference type="RefSeq" id="WP_127489153.1">
    <property type="nucleotide sequence ID" value="NZ_CP022572.1"/>
</dbReference>
<proteinExistence type="inferred from homology"/>
<feature type="binding site" evidence="5">
    <location>
        <position position="105"/>
    </location>
    <ligand>
        <name>Mn(2+)</name>
        <dbReference type="ChEBI" id="CHEBI:29035"/>
        <label>2</label>
    </ligand>
</feature>
<dbReference type="SUPFAM" id="SSF53187">
    <property type="entry name" value="Zn-dependent exopeptidases"/>
    <property type="match status" value="1"/>
</dbReference>
<reference evidence="7 8" key="1">
    <citation type="submission" date="2017-07" db="EMBL/GenBank/DDBJ databases">
        <title>The complete genome sequence of Bacillus mesonae strain H20-5, an efficient strain improving plant abiotic stress resistance.</title>
        <authorList>
            <person name="Kim S.Y."/>
            <person name="Song H."/>
            <person name="Sang M.K."/>
            <person name="Weon H.-Y."/>
            <person name="Song J."/>
        </authorList>
    </citation>
    <scope>NUCLEOTIDE SEQUENCE [LARGE SCALE GENOMIC DNA]</scope>
    <source>
        <strain evidence="7 8">H20-5</strain>
    </source>
</reference>
<name>A0A3Q9QXU1_9BACI</name>
<comment type="cofactor">
    <cofactor evidence="5">
        <name>Mn(2+)</name>
        <dbReference type="ChEBI" id="CHEBI:29035"/>
    </cofactor>
    <text evidence="5">The Mn(2+) ion enhances activity.</text>
</comment>
<feature type="binding site" evidence="5">
    <location>
        <position position="139"/>
    </location>
    <ligand>
        <name>Mn(2+)</name>
        <dbReference type="ChEBI" id="CHEBI:29035"/>
        <label>2</label>
    </ligand>
</feature>
<dbReference type="CDD" id="cd08021">
    <property type="entry name" value="M20_Acy1_YhaA-like"/>
    <property type="match status" value="1"/>
</dbReference>
<dbReference type="Gene3D" id="3.30.70.360">
    <property type="match status" value="1"/>
</dbReference>
<evidence type="ECO:0000256" key="5">
    <source>
        <dbReference type="PIRSR" id="PIRSR005962-1"/>
    </source>
</evidence>
<dbReference type="OrthoDB" id="9776731at2"/>
<dbReference type="Pfam" id="PF01546">
    <property type="entry name" value="Peptidase_M20"/>
    <property type="match status" value="1"/>
</dbReference>
<dbReference type="InterPro" id="IPR011650">
    <property type="entry name" value="Peptidase_M20_dimer"/>
</dbReference>
<dbReference type="Gene3D" id="3.40.630.10">
    <property type="entry name" value="Zn peptidases"/>
    <property type="match status" value="1"/>
</dbReference>
<dbReference type="InterPro" id="IPR002933">
    <property type="entry name" value="Peptidase_M20"/>
</dbReference>
<dbReference type="PIRSF" id="PIRSF005962">
    <property type="entry name" value="Pept_M20D_amidohydro"/>
    <property type="match status" value="1"/>
</dbReference>
<keyword evidence="5" id="KW-0464">Manganese</keyword>
<evidence type="ECO:0000313" key="7">
    <source>
        <dbReference type="EMBL" id="AZU64428.1"/>
    </source>
</evidence>
<dbReference type="PANTHER" id="PTHR11014:SF63">
    <property type="entry name" value="METALLOPEPTIDASE, PUTATIVE (AFU_ORTHOLOGUE AFUA_6G09600)-RELATED"/>
    <property type="match status" value="1"/>
</dbReference>
<dbReference type="EMBL" id="CP022572">
    <property type="protein sequence ID" value="AZU64428.1"/>
    <property type="molecule type" value="Genomic_DNA"/>
</dbReference>
<dbReference type="Pfam" id="PF07687">
    <property type="entry name" value="M20_dimer"/>
    <property type="match status" value="1"/>
</dbReference>
<dbReference type="InterPro" id="IPR036264">
    <property type="entry name" value="Bact_exopeptidase_dim_dom"/>
</dbReference>
<dbReference type="SUPFAM" id="SSF55031">
    <property type="entry name" value="Bacterial exopeptidase dimerisation domain"/>
    <property type="match status" value="1"/>
</dbReference>
<accession>A0A3Q9QXU1</accession>
<keyword evidence="3" id="KW-0378">Hydrolase</keyword>
<organism evidence="7 8">
    <name type="scientific">Neobacillus mesonae</name>
    <dbReference type="NCBI Taxonomy" id="1193713"/>
    <lineage>
        <taxon>Bacteria</taxon>
        <taxon>Bacillati</taxon>
        <taxon>Bacillota</taxon>
        <taxon>Bacilli</taxon>
        <taxon>Bacillales</taxon>
        <taxon>Bacillaceae</taxon>
        <taxon>Neobacillus</taxon>
    </lineage>
</organism>
<evidence type="ECO:0000256" key="2">
    <source>
        <dbReference type="ARBA" id="ARBA00022723"/>
    </source>
</evidence>
<feature type="binding site" evidence="5">
    <location>
        <position position="164"/>
    </location>
    <ligand>
        <name>Mn(2+)</name>
        <dbReference type="ChEBI" id="CHEBI:29035"/>
        <label>2</label>
    </ligand>
</feature>
<dbReference type="NCBIfam" id="TIGR01891">
    <property type="entry name" value="amidohydrolases"/>
    <property type="match status" value="1"/>
</dbReference>
<feature type="binding site" evidence="5">
    <location>
        <position position="103"/>
    </location>
    <ligand>
        <name>Mn(2+)</name>
        <dbReference type="ChEBI" id="CHEBI:29035"/>
        <label>2</label>
    </ligand>
</feature>
<feature type="domain" description="Peptidase M20 dimerisation" evidence="6">
    <location>
        <begin position="188"/>
        <end position="280"/>
    </location>
</feature>
<keyword evidence="2 5" id="KW-0479">Metal-binding</keyword>
<evidence type="ECO:0000313" key="8">
    <source>
        <dbReference type="Proteomes" id="UP000282892"/>
    </source>
</evidence>
<sequence>MLQTLLNRLEGIYPEMVEIRRELHMNPELSFQEVQTPKFIAGFLQDLGLEVKTGVGGRGVVAKLKGGQPGKTVAIRADFDALPIQEETDLSFQSKVPGVMHACGHDAHTAIALGLAKVFAENRDQLKGNIVFIHQHAEEVLPGGAIAMIEDGCLDGVDVIFATHMENDYPVGTIAYRSGYIMSCADEFYIDVLGQGGHAQSPHHTKDALVVGAQLVCNLQHIVSRRVNPLKSAVVSVGSFHSGTATNIVNGEAKITGEVRAFEEEIRTDVEKMIEEITSATCQAARSTYNYTYLRGYPSTYNHPDITNLLVDSAKQVVDVHNIIEIEPMMGAEDFAYYTQKIPGTYFFTGSANPEDETVYPYHHPKFKIDERAILVASKVLAAATIQYLNDEA</sequence>
<feature type="binding site" evidence="5">
    <location>
        <position position="363"/>
    </location>
    <ligand>
        <name>Mn(2+)</name>
        <dbReference type="ChEBI" id="CHEBI:29035"/>
        <label>2</label>
    </ligand>
</feature>
<dbReference type="GO" id="GO:0019877">
    <property type="term" value="P:diaminopimelate biosynthetic process"/>
    <property type="evidence" value="ECO:0007669"/>
    <property type="project" value="UniProtKB-ARBA"/>
</dbReference>
<evidence type="ECO:0000256" key="3">
    <source>
        <dbReference type="ARBA" id="ARBA00022801"/>
    </source>
</evidence>
<evidence type="ECO:0000256" key="1">
    <source>
        <dbReference type="ARBA" id="ARBA00006153"/>
    </source>
</evidence>
<comment type="similarity">
    <text evidence="1">Belongs to the peptidase M20 family.</text>
</comment>
<dbReference type="FunFam" id="3.40.630.10:FF:000006">
    <property type="entry name" value="N-acetyldiaminopimelate deacetylase"/>
    <property type="match status" value="1"/>
</dbReference>
<comment type="catalytic activity">
    <reaction evidence="4">
        <text>N-acetyl-L-cysteine + H2O = L-cysteine + acetate</text>
        <dbReference type="Rhea" id="RHEA:75515"/>
        <dbReference type="ChEBI" id="CHEBI:15377"/>
        <dbReference type="ChEBI" id="CHEBI:30089"/>
        <dbReference type="ChEBI" id="CHEBI:35235"/>
        <dbReference type="ChEBI" id="CHEBI:78236"/>
    </reaction>
    <physiologicalReaction direction="left-to-right" evidence="4">
        <dbReference type="Rhea" id="RHEA:75516"/>
    </physiologicalReaction>
</comment>
<gene>
    <name evidence="7" type="ORF">CHR53_26125</name>
</gene>